<evidence type="ECO:0000256" key="4">
    <source>
        <dbReference type="ARBA" id="ARBA00022741"/>
    </source>
</evidence>
<keyword evidence="5 11" id="KW-0378">Hydrolase</keyword>
<dbReference type="InterPro" id="IPR005259">
    <property type="entry name" value="PriA"/>
</dbReference>
<protein>
    <recommendedName>
        <fullName evidence="11">Replication restart protein PriA</fullName>
    </recommendedName>
    <alternativeName>
        <fullName evidence="11">ATP-dependent DNA helicase PriA</fullName>
        <ecNumber evidence="11">5.6.2.4</ecNumber>
    </alternativeName>
    <alternativeName>
        <fullName evidence="11">DNA 3'-5' helicase PriA</fullName>
    </alternativeName>
</protein>
<keyword evidence="15" id="KW-1185">Reference proteome</keyword>
<accession>A0ABP8UY44</accession>
<evidence type="ECO:0000256" key="10">
    <source>
        <dbReference type="ARBA" id="ARBA00023235"/>
    </source>
</evidence>
<dbReference type="InterPro" id="IPR041236">
    <property type="entry name" value="PriA_C"/>
</dbReference>
<dbReference type="InterPro" id="IPR001650">
    <property type="entry name" value="Helicase_C-like"/>
</dbReference>
<dbReference type="NCBIfam" id="TIGR00595">
    <property type="entry name" value="priA"/>
    <property type="match status" value="1"/>
</dbReference>
<keyword evidence="2 11" id="KW-0235">DNA replication</keyword>
<dbReference type="Pfam" id="PF18319">
    <property type="entry name" value="Zn_ribbon_PriA"/>
    <property type="match status" value="1"/>
</dbReference>
<dbReference type="HAMAP" id="MF_00983">
    <property type="entry name" value="PriA"/>
    <property type="match status" value="1"/>
</dbReference>
<evidence type="ECO:0000256" key="5">
    <source>
        <dbReference type="ARBA" id="ARBA00022801"/>
    </source>
</evidence>
<dbReference type="PANTHER" id="PTHR30580">
    <property type="entry name" value="PRIMOSOMAL PROTEIN N"/>
    <property type="match status" value="1"/>
</dbReference>
<dbReference type="EMBL" id="BAABFL010000074">
    <property type="protein sequence ID" value="GAA4648451.1"/>
    <property type="molecule type" value="Genomic_DNA"/>
</dbReference>
<dbReference type="NCBIfam" id="NF004067">
    <property type="entry name" value="PRK05580.1-4"/>
    <property type="match status" value="1"/>
</dbReference>
<keyword evidence="6 11" id="KW-0347">Helicase</keyword>
<comment type="cofactor">
    <cofactor evidence="11">
        <name>Zn(2+)</name>
        <dbReference type="ChEBI" id="CHEBI:29105"/>
    </cofactor>
    <text evidence="11">Binds 2 zinc ions per subunit.</text>
</comment>
<feature type="binding site" evidence="11">
    <location>
        <position position="489"/>
    </location>
    <ligand>
        <name>Zn(2+)</name>
        <dbReference type="ChEBI" id="CHEBI:29105"/>
        <label>1</label>
    </ligand>
</feature>
<dbReference type="InterPro" id="IPR040498">
    <property type="entry name" value="PriA_CRR"/>
</dbReference>
<evidence type="ECO:0000256" key="9">
    <source>
        <dbReference type="ARBA" id="ARBA00023125"/>
    </source>
</evidence>
<dbReference type="SMART" id="SM00487">
    <property type="entry name" value="DEXDc"/>
    <property type="match status" value="1"/>
</dbReference>
<dbReference type="InterPro" id="IPR014001">
    <property type="entry name" value="Helicase_ATP-bd"/>
</dbReference>
<keyword evidence="8 11" id="KW-0067">ATP-binding</keyword>
<evidence type="ECO:0000259" key="12">
    <source>
        <dbReference type="PROSITE" id="PS51192"/>
    </source>
</evidence>
<dbReference type="SMART" id="SM00490">
    <property type="entry name" value="HELICc"/>
    <property type="match status" value="1"/>
</dbReference>
<sequence>MSTTSNDSPLILRIALPVTLRRLFDYLPPENGDLSLVRPGMRLTVPFGRRKVTGILIDTATHSDFPIEKLKRADVPLDQEAVITDDILQLCRWAATYYQYSLGDTLSQALPVMLRQGYDLSKEAHTCWRPASDIDPAILGKLNRAPRQQATWEIVKTHPTGATEVALKALGAETAMLKKLAEKGLTESYSHIPEKRPFHSYDPILKTSELVLNHEQQQALEAITCDANRFSTTLLHGVTGSGKTEVYLQAIHNTLKQQQQALVLVPEIGLTPQTLERFRNRFNVPVTVLHSGLNDRERLNGWLSAFHGEAGIIIGTRSSIFTPMPYLGLIIVDEEHDLSYKQQDSIRYSARDLAIYRGKLRDVPVVLGSATPSLESLHNAKNHRYRYQKLNQRAGNAKPPYLELVDIRGKQLNAGLSETVEQAIHQTLQRGEQALVFLNQRGYAPTLSCNECGHLMDCPQCDAHLTLHRTPPHLHCHHCDLQRPIPLQCPHCNSRHLAPVGQGTERSEEVLARQFRNTKVLRIDRDSTRRKTALSDMLTIIHKGEPAILVGTQMLAKGHHFPKVTLVVILNADSGFFSADFRGPEKVGQLLLQVAGRAGRSTRPGHVIIQTQFPENQQLQQLVTQGYDAFAESLLVQRQSISLPPFGYMALLTAEATHANDAHQFLETVASHAQQIIQTQNLAGPMGVKVLGPMPAAMEKRQGRYRMQLFLQGVSRGPLHTLLNHLVPAMESSPLGRKIRWSVDVDPLEIG</sequence>
<keyword evidence="1 11" id="KW-0639">Primosome</keyword>
<dbReference type="InterPro" id="IPR041222">
    <property type="entry name" value="PriA_3primeBD"/>
</dbReference>
<keyword evidence="7 11" id="KW-0862">Zinc</keyword>
<dbReference type="PROSITE" id="PS51194">
    <property type="entry name" value="HELICASE_CTER"/>
    <property type="match status" value="1"/>
</dbReference>
<dbReference type="EC" id="5.6.2.4" evidence="11"/>
<dbReference type="InterPro" id="IPR027417">
    <property type="entry name" value="P-loop_NTPase"/>
</dbReference>
<feature type="domain" description="Helicase C-terminal" evidence="13">
    <location>
        <begin position="480"/>
        <end position="642"/>
    </location>
</feature>
<keyword evidence="10 11" id="KW-0413">Isomerase</keyword>
<feature type="binding site" evidence="11">
    <location>
        <position position="476"/>
    </location>
    <ligand>
        <name>Zn(2+)</name>
        <dbReference type="ChEBI" id="CHEBI:29105"/>
        <label>2</label>
    </ligand>
</feature>
<dbReference type="RefSeq" id="WP_345194097.1">
    <property type="nucleotide sequence ID" value="NZ_BAABFL010000074.1"/>
</dbReference>
<feature type="binding site" evidence="11">
    <location>
        <position position="458"/>
    </location>
    <ligand>
        <name>Zn(2+)</name>
        <dbReference type="ChEBI" id="CHEBI:29105"/>
        <label>2</label>
    </ligand>
</feature>
<gene>
    <name evidence="11" type="primary">priA</name>
    <name evidence="14" type="ORF">GCM10023116_07200</name>
</gene>
<evidence type="ECO:0000256" key="8">
    <source>
        <dbReference type="ARBA" id="ARBA00022840"/>
    </source>
</evidence>
<evidence type="ECO:0000256" key="3">
    <source>
        <dbReference type="ARBA" id="ARBA00022723"/>
    </source>
</evidence>
<feature type="binding site" evidence="11">
    <location>
        <position position="479"/>
    </location>
    <ligand>
        <name>Zn(2+)</name>
        <dbReference type="ChEBI" id="CHEBI:29105"/>
        <label>2</label>
    </ligand>
</feature>
<dbReference type="Pfam" id="PF17764">
    <property type="entry name" value="PriA_3primeBD"/>
    <property type="match status" value="1"/>
</dbReference>
<dbReference type="NCBIfam" id="NF004065">
    <property type="entry name" value="PRK05580.1-1"/>
    <property type="match status" value="1"/>
</dbReference>
<keyword evidence="3 11" id="KW-0479">Metal-binding</keyword>
<feature type="binding site" evidence="11">
    <location>
        <position position="449"/>
    </location>
    <ligand>
        <name>Zn(2+)</name>
        <dbReference type="ChEBI" id="CHEBI:29105"/>
        <label>1</label>
    </ligand>
</feature>
<comment type="subunit">
    <text evidence="11">Component of the replication restart primosome.</text>
</comment>
<dbReference type="CDD" id="cd18804">
    <property type="entry name" value="SF2_C_priA"/>
    <property type="match status" value="1"/>
</dbReference>
<comment type="catalytic activity">
    <reaction evidence="11">
        <text>ATP + H2O = ADP + phosphate + H(+)</text>
        <dbReference type="Rhea" id="RHEA:13065"/>
        <dbReference type="ChEBI" id="CHEBI:15377"/>
        <dbReference type="ChEBI" id="CHEBI:15378"/>
        <dbReference type="ChEBI" id="CHEBI:30616"/>
        <dbReference type="ChEBI" id="CHEBI:43474"/>
        <dbReference type="ChEBI" id="CHEBI:456216"/>
        <dbReference type="EC" id="5.6.2.4"/>
    </reaction>
</comment>
<dbReference type="Gene3D" id="3.40.50.300">
    <property type="entry name" value="P-loop containing nucleotide triphosphate hydrolases"/>
    <property type="match status" value="2"/>
</dbReference>
<comment type="catalytic activity">
    <reaction evidence="11">
        <text>Couples ATP hydrolysis with the unwinding of duplex DNA by translocating in the 3'-5' direction.</text>
        <dbReference type="EC" id="5.6.2.4"/>
    </reaction>
</comment>
<dbReference type="Pfam" id="PF00270">
    <property type="entry name" value="DEAD"/>
    <property type="match status" value="1"/>
</dbReference>
<feature type="binding site" evidence="11">
    <location>
        <position position="452"/>
    </location>
    <ligand>
        <name>Zn(2+)</name>
        <dbReference type="ChEBI" id="CHEBI:29105"/>
        <label>1</label>
    </ligand>
</feature>
<evidence type="ECO:0000256" key="2">
    <source>
        <dbReference type="ARBA" id="ARBA00022705"/>
    </source>
</evidence>
<comment type="caution">
    <text evidence="14">The sequence shown here is derived from an EMBL/GenBank/DDBJ whole genome shotgun (WGS) entry which is preliminary data.</text>
</comment>
<keyword evidence="9 11" id="KW-0238">DNA-binding</keyword>
<evidence type="ECO:0000256" key="7">
    <source>
        <dbReference type="ARBA" id="ARBA00022833"/>
    </source>
</evidence>
<evidence type="ECO:0000256" key="1">
    <source>
        <dbReference type="ARBA" id="ARBA00022515"/>
    </source>
</evidence>
<evidence type="ECO:0000259" key="13">
    <source>
        <dbReference type="PROSITE" id="PS51194"/>
    </source>
</evidence>
<evidence type="ECO:0000256" key="11">
    <source>
        <dbReference type="HAMAP-Rule" id="MF_00983"/>
    </source>
</evidence>
<dbReference type="Pfam" id="PF18074">
    <property type="entry name" value="PriA_C"/>
    <property type="match status" value="1"/>
</dbReference>
<feature type="domain" description="Helicase ATP-binding" evidence="12">
    <location>
        <begin position="224"/>
        <end position="390"/>
    </location>
</feature>
<dbReference type="Pfam" id="PF00271">
    <property type="entry name" value="Helicase_C"/>
    <property type="match status" value="1"/>
</dbReference>
<dbReference type="PANTHER" id="PTHR30580:SF0">
    <property type="entry name" value="PRIMOSOMAL PROTEIN N"/>
    <property type="match status" value="1"/>
</dbReference>
<comment type="function">
    <text evidence="11">Initiates the restart of stalled replication forks, which reloads the replicative helicase on sites other than the origin of replication. Recognizes and binds to abandoned replication forks and remodels them to uncover a helicase loading site. Promotes assembly of the primosome at these replication forks.</text>
</comment>
<reference evidence="15" key="1">
    <citation type="journal article" date="2019" name="Int. J. Syst. Evol. Microbiol.">
        <title>The Global Catalogue of Microorganisms (GCM) 10K type strain sequencing project: providing services to taxonomists for standard genome sequencing and annotation.</title>
        <authorList>
            <consortium name="The Broad Institute Genomics Platform"/>
            <consortium name="The Broad Institute Genome Sequencing Center for Infectious Disease"/>
            <person name="Wu L."/>
            <person name="Ma J."/>
        </authorList>
    </citation>
    <scope>NUCLEOTIDE SEQUENCE [LARGE SCALE GENOMIC DNA]</scope>
    <source>
        <strain evidence="15">JCM 17805</strain>
    </source>
</reference>
<dbReference type="SUPFAM" id="SSF52540">
    <property type="entry name" value="P-loop containing nucleoside triphosphate hydrolases"/>
    <property type="match status" value="2"/>
</dbReference>
<dbReference type="InterPro" id="IPR011545">
    <property type="entry name" value="DEAD/DEAH_box_helicase_dom"/>
</dbReference>
<dbReference type="PROSITE" id="PS51192">
    <property type="entry name" value="HELICASE_ATP_BIND_1"/>
    <property type="match status" value="1"/>
</dbReference>
<keyword evidence="4 11" id="KW-0547">Nucleotide-binding</keyword>
<name>A0ABP8UY44_9GAMM</name>
<dbReference type="Gene3D" id="3.40.1440.60">
    <property type="entry name" value="PriA, 3(prime) DNA-binding domain"/>
    <property type="match status" value="1"/>
</dbReference>
<evidence type="ECO:0000256" key="6">
    <source>
        <dbReference type="ARBA" id="ARBA00022806"/>
    </source>
</evidence>
<organism evidence="14 15">
    <name type="scientific">Kistimonas scapharcae</name>
    <dbReference type="NCBI Taxonomy" id="1036133"/>
    <lineage>
        <taxon>Bacteria</taxon>
        <taxon>Pseudomonadati</taxon>
        <taxon>Pseudomonadota</taxon>
        <taxon>Gammaproteobacteria</taxon>
        <taxon>Oceanospirillales</taxon>
        <taxon>Endozoicomonadaceae</taxon>
        <taxon>Kistimonas</taxon>
    </lineage>
</organism>
<feature type="binding site" evidence="11">
    <location>
        <position position="492"/>
    </location>
    <ligand>
        <name>Zn(2+)</name>
        <dbReference type="ChEBI" id="CHEBI:29105"/>
        <label>1</label>
    </ligand>
</feature>
<evidence type="ECO:0000313" key="15">
    <source>
        <dbReference type="Proteomes" id="UP001500604"/>
    </source>
</evidence>
<feature type="binding site" evidence="11">
    <location>
        <position position="461"/>
    </location>
    <ligand>
        <name>Zn(2+)</name>
        <dbReference type="ChEBI" id="CHEBI:29105"/>
        <label>2</label>
    </ligand>
</feature>
<comment type="similarity">
    <text evidence="11">Belongs to the helicase family. PriA subfamily.</text>
</comment>
<proteinExistence type="inferred from homology"/>
<dbReference type="InterPro" id="IPR042115">
    <property type="entry name" value="PriA_3primeBD_sf"/>
</dbReference>
<dbReference type="CDD" id="cd17929">
    <property type="entry name" value="DEXHc_priA"/>
    <property type="match status" value="1"/>
</dbReference>
<dbReference type="Proteomes" id="UP001500604">
    <property type="component" value="Unassembled WGS sequence"/>
</dbReference>
<evidence type="ECO:0000313" key="14">
    <source>
        <dbReference type="EMBL" id="GAA4648451.1"/>
    </source>
</evidence>